<feature type="region of interest" description="Disordered" evidence="1">
    <location>
        <begin position="73"/>
        <end position="96"/>
    </location>
</feature>
<feature type="compositionally biased region" description="Polar residues" evidence="1">
    <location>
        <begin position="86"/>
        <end position="96"/>
    </location>
</feature>
<accession>A0A4Z2G101</accession>
<dbReference type="AlphaFoldDB" id="A0A4Z2G101"/>
<proteinExistence type="predicted"/>
<keyword evidence="3" id="KW-1185">Reference proteome</keyword>
<evidence type="ECO:0000313" key="3">
    <source>
        <dbReference type="Proteomes" id="UP000314294"/>
    </source>
</evidence>
<dbReference type="Proteomes" id="UP000314294">
    <property type="component" value="Unassembled WGS sequence"/>
</dbReference>
<organism evidence="2 3">
    <name type="scientific">Liparis tanakae</name>
    <name type="common">Tanaka's snailfish</name>
    <dbReference type="NCBI Taxonomy" id="230148"/>
    <lineage>
        <taxon>Eukaryota</taxon>
        <taxon>Metazoa</taxon>
        <taxon>Chordata</taxon>
        <taxon>Craniata</taxon>
        <taxon>Vertebrata</taxon>
        <taxon>Euteleostomi</taxon>
        <taxon>Actinopterygii</taxon>
        <taxon>Neopterygii</taxon>
        <taxon>Teleostei</taxon>
        <taxon>Neoteleostei</taxon>
        <taxon>Acanthomorphata</taxon>
        <taxon>Eupercaria</taxon>
        <taxon>Perciformes</taxon>
        <taxon>Cottioidei</taxon>
        <taxon>Cottales</taxon>
        <taxon>Liparidae</taxon>
        <taxon>Liparis</taxon>
    </lineage>
</organism>
<reference evidence="2 3" key="1">
    <citation type="submission" date="2019-03" db="EMBL/GenBank/DDBJ databases">
        <title>First draft genome of Liparis tanakae, snailfish: a comprehensive survey of snailfish specific genes.</title>
        <authorList>
            <person name="Kim W."/>
            <person name="Song I."/>
            <person name="Jeong J.-H."/>
            <person name="Kim D."/>
            <person name="Kim S."/>
            <person name="Ryu S."/>
            <person name="Song J.Y."/>
            <person name="Lee S.K."/>
        </authorList>
    </citation>
    <scope>NUCLEOTIDE SEQUENCE [LARGE SCALE GENOMIC DNA]</scope>
    <source>
        <tissue evidence="2">Muscle</tissue>
    </source>
</reference>
<name>A0A4Z2G101_9TELE</name>
<dbReference type="EMBL" id="SRLO01000754">
    <property type="protein sequence ID" value="TNN47187.1"/>
    <property type="molecule type" value="Genomic_DNA"/>
</dbReference>
<evidence type="ECO:0000256" key="1">
    <source>
        <dbReference type="SAM" id="MobiDB-lite"/>
    </source>
</evidence>
<comment type="caution">
    <text evidence="2">The sequence shown here is derived from an EMBL/GenBank/DDBJ whole genome shotgun (WGS) entry which is preliminary data.</text>
</comment>
<protein>
    <submittedName>
        <fullName evidence="2">Uncharacterized protein</fullName>
    </submittedName>
</protein>
<evidence type="ECO:0000313" key="2">
    <source>
        <dbReference type="EMBL" id="TNN47187.1"/>
    </source>
</evidence>
<sequence>MFHPWTSRTQCRATKEWHYGMGFTVTTNENEREGTKERGGKRKGKCNAALHVMLMISKRALIYRCSRADYKGGSAPSETTTHKETAAQTAYQVRWR</sequence>
<gene>
    <name evidence="2" type="ORF">EYF80_042612</name>
</gene>